<keyword evidence="2" id="KW-1185">Reference proteome</keyword>
<accession>A0A6G1C189</accession>
<proteinExistence type="predicted"/>
<evidence type="ECO:0000313" key="1">
    <source>
        <dbReference type="EMBL" id="KAF0893922.1"/>
    </source>
</evidence>
<name>A0A6G1C189_9ORYZ</name>
<sequence>MTPLKQAMLVARAQLTDRQLGRRLQVEAMDDIKQHPAKRSRCYLIDSACSSHWHSTEEFLVAPMALWAIANLWNCKDMLCLEVCGAPRLCRAAACVIGVADHAAPWLGIPSIPNLFKSLHLVYALGGDGAVSARAQHGVLQLAWIGPNTTQTVNTW</sequence>
<organism evidence="1 2">
    <name type="scientific">Oryza meyeriana var. granulata</name>
    <dbReference type="NCBI Taxonomy" id="110450"/>
    <lineage>
        <taxon>Eukaryota</taxon>
        <taxon>Viridiplantae</taxon>
        <taxon>Streptophyta</taxon>
        <taxon>Embryophyta</taxon>
        <taxon>Tracheophyta</taxon>
        <taxon>Spermatophyta</taxon>
        <taxon>Magnoliopsida</taxon>
        <taxon>Liliopsida</taxon>
        <taxon>Poales</taxon>
        <taxon>Poaceae</taxon>
        <taxon>BOP clade</taxon>
        <taxon>Oryzoideae</taxon>
        <taxon>Oryzeae</taxon>
        <taxon>Oryzinae</taxon>
        <taxon>Oryza</taxon>
        <taxon>Oryza meyeriana</taxon>
    </lineage>
</organism>
<dbReference type="EMBL" id="SPHZ02000011">
    <property type="protein sequence ID" value="KAF0893922.1"/>
    <property type="molecule type" value="Genomic_DNA"/>
</dbReference>
<comment type="caution">
    <text evidence="1">The sequence shown here is derived from an EMBL/GenBank/DDBJ whole genome shotgun (WGS) entry which is preliminary data.</text>
</comment>
<reference evidence="1 2" key="1">
    <citation type="submission" date="2019-11" db="EMBL/GenBank/DDBJ databases">
        <title>Whole genome sequence of Oryza granulata.</title>
        <authorList>
            <person name="Li W."/>
        </authorList>
    </citation>
    <scope>NUCLEOTIDE SEQUENCE [LARGE SCALE GENOMIC DNA]</scope>
    <source>
        <strain evidence="2">cv. Menghai</strain>
        <tissue evidence="1">Leaf</tissue>
    </source>
</reference>
<gene>
    <name evidence="1" type="ORF">E2562_031453</name>
</gene>
<protein>
    <submittedName>
        <fullName evidence="1">Uncharacterized protein</fullName>
    </submittedName>
</protein>
<dbReference type="Proteomes" id="UP000479710">
    <property type="component" value="Unassembled WGS sequence"/>
</dbReference>
<evidence type="ECO:0000313" key="2">
    <source>
        <dbReference type="Proteomes" id="UP000479710"/>
    </source>
</evidence>
<dbReference type="AlphaFoldDB" id="A0A6G1C189"/>